<proteinExistence type="predicted"/>
<evidence type="ECO:0000313" key="2">
    <source>
        <dbReference type="EMBL" id="KAK2963044.1"/>
    </source>
</evidence>
<feature type="transmembrane region" description="Helical" evidence="1">
    <location>
        <begin position="244"/>
        <end position="262"/>
    </location>
</feature>
<evidence type="ECO:0000256" key="1">
    <source>
        <dbReference type="SAM" id="Phobius"/>
    </source>
</evidence>
<feature type="transmembrane region" description="Helical" evidence="1">
    <location>
        <begin position="201"/>
        <end position="224"/>
    </location>
</feature>
<dbReference type="Proteomes" id="UP001281761">
    <property type="component" value="Unassembled WGS sequence"/>
</dbReference>
<evidence type="ECO:0000313" key="3">
    <source>
        <dbReference type="Proteomes" id="UP001281761"/>
    </source>
</evidence>
<accession>A0ABQ9YH19</accession>
<keyword evidence="1" id="KW-1133">Transmembrane helix</keyword>
<comment type="caution">
    <text evidence="2">The sequence shown here is derived from an EMBL/GenBank/DDBJ whole genome shotgun (WGS) entry which is preliminary data.</text>
</comment>
<dbReference type="EMBL" id="JARBJD010000008">
    <property type="protein sequence ID" value="KAK2963044.1"/>
    <property type="molecule type" value="Genomic_DNA"/>
</dbReference>
<keyword evidence="1" id="KW-0812">Transmembrane</keyword>
<protein>
    <submittedName>
        <fullName evidence="2">Uncharacterized protein</fullName>
    </submittedName>
</protein>
<gene>
    <name evidence="2" type="ORF">BLNAU_2067</name>
</gene>
<keyword evidence="3" id="KW-1185">Reference proteome</keyword>
<name>A0ABQ9YH19_9EUKA</name>
<reference evidence="2 3" key="1">
    <citation type="journal article" date="2022" name="bioRxiv">
        <title>Genomics of Preaxostyla Flagellates Illuminates Evolutionary Transitions and the Path Towards Mitochondrial Loss.</title>
        <authorList>
            <person name="Novak L.V.F."/>
            <person name="Treitli S.C."/>
            <person name="Pyrih J."/>
            <person name="Halakuc P."/>
            <person name="Pipaliya S.V."/>
            <person name="Vacek V."/>
            <person name="Brzon O."/>
            <person name="Soukal P."/>
            <person name="Eme L."/>
            <person name="Dacks J.B."/>
            <person name="Karnkowska A."/>
            <person name="Elias M."/>
            <person name="Hampl V."/>
        </authorList>
    </citation>
    <scope>NUCLEOTIDE SEQUENCE [LARGE SCALE GENOMIC DNA]</scope>
    <source>
        <strain evidence="2">NAU3</strain>
        <tissue evidence="2">Gut</tissue>
    </source>
</reference>
<sequence length="269" mass="29499">MSRDITTEHDFNEQNGTTKCIRYSYSRLARIDHLTLFNGAALSEKSEDRLDSRSTPLEPQPKVLSAETEYADVMCTTMNIVLRGQTFLKDRTFLLFLGGITEPIPFSCETRTLATIDTVKIGGGSDTATDPSHIPCDGVTFALGQTHFLRPNSECDGFGLSDDNSTGASISDVSAGSTECQHDTNLELGNRIDSSTIDGRLSCVLHALQHIVIGLVIVVVHLLLIVERELTTSIGARMEGGIKFFLTCSIILAHHMGIRIRIFSFTKMQ</sequence>
<organism evidence="2 3">
    <name type="scientific">Blattamonas nauphoetae</name>
    <dbReference type="NCBI Taxonomy" id="2049346"/>
    <lineage>
        <taxon>Eukaryota</taxon>
        <taxon>Metamonada</taxon>
        <taxon>Preaxostyla</taxon>
        <taxon>Oxymonadida</taxon>
        <taxon>Blattamonas</taxon>
    </lineage>
</organism>
<keyword evidence="1" id="KW-0472">Membrane</keyword>